<dbReference type="InterPro" id="IPR004929">
    <property type="entry name" value="I-spanin"/>
</dbReference>
<evidence type="ECO:0000256" key="1">
    <source>
        <dbReference type="ARBA" id="ARBA00022445"/>
    </source>
</evidence>
<reference evidence="12 13" key="1">
    <citation type="submission" date="2020-07" db="EMBL/GenBank/DDBJ databases">
        <title>Ralstonia phages.</title>
        <authorList>
            <person name="Trotereau A."/>
            <person name="Boyer C."/>
            <person name="Torres-Barcelo C."/>
        </authorList>
    </citation>
    <scope>NUCLEOTIDE SEQUENCE [LARGE SCALE GENOMIC DNA]</scope>
</reference>
<evidence type="ECO:0000256" key="8">
    <source>
        <dbReference type="ARBA" id="ARBA00023136"/>
    </source>
</evidence>
<dbReference type="EMBL" id="MT740725">
    <property type="protein sequence ID" value="QMV32331.1"/>
    <property type="molecule type" value="Genomic_DNA"/>
</dbReference>
<keyword evidence="7" id="KW-1133">Transmembrane helix</keyword>
<gene>
    <name evidence="12" type="ORF">S1_00014</name>
</gene>
<keyword evidence="3" id="KW-0812">Transmembrane</keyword>
<keyword evidence="2" id="KW-1032">Host cell membrane</keyword>
<dbReference type="GO" id="GO:0044659">
    <property type="term" value="P:viral release from host cell by cytolysis"/>
    <property type="evidence" value="ECO:0007669"/>
    <property type="project" value="InterPro"/>
</dbReference>
<evidence type="ECO:0000256" key="11">
    <source>
        <dbReference type="SAM" id="MobiDB-lite"/>
    </source>
</evidence>
<evidence type="ECO:0000256" key="5">
    <source>
        <dbReference type="ARBA" id="ARBA00022870"/>
    </source>
</evidence>
<evidence type="ECO:0000256" key="2">
    <source>
        <dbReference type="ARBA" id="ARBA00022511"/>
    </source>
</evidence>
<keyword evidence="9" id="KW-0578">Host cell lysis by virus</keyword>
<organism evidence="12 13">
    <name type="scientific">Ralstonia phage Adzire</name>
    <dbReference type="NCBI Taxonomy" id="2759711"/>
    <lineage>
        <taxon>Viruses</taxon>
        <taxon>Duplodnaviria</taxon>
        <taxon>Heunggongvirae</taxon>
        <taxon>Uroviricota</taxon>
        <taxon>Caudoviricetes</taxon>
        <taxon>Bakolyvirus</taxon>
        <taxon>Bakolyvirus simangalove</taxon>
    </lineage>
</organism>
<evidence type="ECO:0000256" key="6">
    <source>
        <dbReference type="ARBA" id="ARBA00022968"/>
    </source>
</evidence>
<keyword evidence="4" id="KW-0204">Cytolysis</keyword>
<feature type="region of interest" description="Disordered" evidence="11">
    <location>
        <begin position="117"/>
        <end position="156"/>
    </location>
</feature>
<dbReference type="Proteomes" id="UP000515295">
    <property type="component" value="Segment"/>
</dbReference>
<keyword evidence="1" id="KW-1030">Host cell inner membrane</keyword>
<evidence type="ECO:0000256" key="4">
    <source>
        <dbReference type="ARBA" id="ARBA00022852"/>
    </source>
</evidence>
<protein>
    <submittedName>
        <fullName evidence="12">Uncharacterized protein</fullName>
    </submittedName>
</protein>
<evidence type="ECO:0000313" key="12">
    <source>
        <dbReference type="EMBL" id="QMV32331.1"/>
    </source>
</evidence>
<keyword evidence="10" id="KW-0175">Coiled coil</keyword>
<evidence type="ECO:0000313" key="13">
    <source>
        <dbReference type="Proteomes" id="UP000515295"/>
    </source>
</evidence>
<keyword evidence="6" id="KW-0735">Signal-anchor</keyword>
<evidence type="ECO:0000256" key="3">
    <source>
        <dbReference type="ARBA" id="ARBA00022692"/>
    </source>
</evidence>
<feature type="coiled-coil region" evidence="10">
    <location>
        <begin position="59"/>
        <end position="97"/>
    </location>
</feature>
<keyword evidence="9" id="KW-1188">Viral release from host cell</keyword>
<keyword evidence="5" id="KW-1043">Host membrane</keyword>
<evidence type="ECO:0000256" key="7">
    <source>
        <dbReference type="ARBA" id="ARBA00022989"/>
    </source>
</evidence>
<accession>A0A7G5B7Q8</accession>
<sequence length="207" mass="20945">MSFLLALIPAPIRGAVEGALLFALAASIACGAVYLHHSGYKAGAASVQSQWGAQKLADANAYAQALAKADAQNRQQQAQWEQKLAAASTQYQEALRNVETKHTAALAALRAGTLRLRDPGAGAGQDGSGAVPNPATGASRRDGSAPGELSGPSSGVLSGNASEFILGLAAEADEVAERLGACQAVVQADRAVLQSSPTPTATSDKPD</sequence>
<proteinExistence type="predicted"/>
<dbReference type="Pfam" id="PF03245">
    <property type="entry name" value="Phage_lysis"/>
    <property type="match status" value="1"/>
</dbReference>
<name>A0A7G5B7Q8_9CAUD</name>
<evidence type="ECO:0000256" key="10">
    <source>
        <dbReference type="SAM" id="Coils"/>
    </source>
</evidence>
<keyword evidence="8" id="KW-0472">Membrane</keyword>
<evidence type="ECO:0000256" key="9">
    <source>
        <dbReference type="ARBA" id="ARBA00023142"/>
    </source>
</evidence>